<gene>
    <name evidence="2" type="ORF">LQ327_33105</name>
</gene>
<proteinExistence type="predicted"/>
<protein>
    <recommendedName>
        <fullName evidence="4">ANTAR domain-containing protein</fullName>
    </recommendedName>
</protein>
<keyword evidence="3" id="KW-1185">Reference proteome</keyword>
<dbReference type="Proteomes" id="UP001199469">
    <property type="component" value="Unassembled WGS sequence"/>
</dbReference>
<organism evidence="2 3">
    <name type="scientific">Actinomycetospora endophytica</name>
    <dbReference type="NCBI Taxonomy" id="2291215"/>
    <lineage>
        <taxon>Bacteria</taxon>
        <taxon>Bacillati</taxon>
        <taxon>Actinomycetota</taxon>
        <taxon>Actinomycetes</taxon>
        <taxon>Pseudonocardiales</taxon>
        <taxon>Pseudonocardiaceae</taxon>
        <taxon>Actinomycetospora</taxon>
    </lineage>
</organism>
<dbReference type="RefSeq" id="WP_230740949.1">
    <property type="nucleotide sequence ID" value="NZ_JAJNDB010000011.1"/>
</dbReference>
<dbReference type="EMBL" id="JAJNDB010000011">
    <property type="protein sequence ID" value="MCD2198217.1"/>
    <property type="molecule type" value="Genomic_DNA"/>
</dbReference>
<accession>A0ABS8PJW5</accession>
<evidence type="ECO:0000313" key="2">
    <source>
        <dbReference type="EMBL" id="MCD2198217.1"/>
    </source>
</evidence>
<evidence type="ECO:0000313" key="3">
    <source>
        <dbReference type="Proteomes" id="UP001199469"/>
    </source>
</evidence>
<reference evidence="2 3" key="1">
    <citation type="submission" date="2021-11" db="EMBL/GenBank/DDBJ databases">
        <title>Draft genome sequence of Actinomycetospora sp. SF1 isolated from the rhizosphere soil.</title>
        <authorList>
            <person name="Duangmal K."/>
            <person name="Chantavorakit T."/>
        </authorList>
    </citation>
    <scope>NUCLEOTIDE SEQUENCE [LARGE SCALE GENOMIC DNA]</scope>
    <source>
        <strain evidence="2 3">TBRC 5722</strain>
    </source>
</reference>
<feature type="region of interest" description="Disordered" evidence="1">
    <location>
        <begin position="33"/>
        <end position="52"/>
    </location>
</feature>
<sequence length="136" mass="14298">MTVLLEPTTTRPDSAVPAAHLDADTLSLAATPTAAVTPEAPGITEDPRPLPDDLAPLVSRARRDRGSALALVHLLLEQGWTASAVSATLAGQVGLTRTQIEALATVRRPRTSASDVADRLVAARHPLARVPHQRRG</sequence>
<name>A0ABS8PJW5_9PSEU</name>
<evidence type="ECO:0000256" key="1">
    <source>
        <dbReference type="SAM" id="MobiDB-lite"/>
    </source>
</evidence>
<evidence type="ECO:0008006" key="4">
    <source>
        <dbReference type="Google" id="ProtNLM"/>
    </source>
</evidence>
<comment type="caution">
    <text evidence="2">The sequence shown here is derived from an EMBL/GenBank/DDBJ whole genome shotgun (WGS) entry which is preliminary data.</text>
</comment>